<reference evidence="2 3" key="1">
    <citation type="journal article" date="2015" name="Proc. Natl. Acad. Sci. U.S.A.">
        <title>The resurrection genome of Boea hygrometrica: A blueprint for survival of dehydration.</title>
        <authorList>
            <person name="Xiao L."/>
            <person name="Yang G."/>
            <person name="Zhang L."/>
            <person name="Yang X."/>
            <person name="Zhao S."/>
            <person name="Ji Z."/>
            <person name="Zhou Q."/>
            <person name="Hu M."/>
            <person name="Wang Y."/>
            <person name="Chen M."/>
            <person name="Xu Y."/>
            <person name="Jin H."/>
            <person name="Xiao X."/>
            <person name="Hu G."/>
            <person name="Bao F."/>
            <person name="Hu Y."/>
            <person name="Wan P."/>
            <person name="Li L."/>
            <person name="Deng X."/>
            <person name="Kuang T."/>
            <person name="Xiang C."/>
            <person name="Zhu J.K."/>
            <person name="Oliver M.J."/>
            <person name="He Y."/>
        </authorList>
    </citation>
    <scope>NUCLEOTIDE SEQUENCE [LARGE SCALE GENOMIC DNA]</scope>
    <source>
        <strain evidence="3">cv. XS01</strain>
    </source>
</reference>
<evidence type="ECO:0000256" key="1">
    <source>
        <dbReference type="SAM" id="MobiDB-lite"/>
    </source>
</evidence>
<feature type="region of interest" description="Disordered" evidence="1">
    <location>
        <begin position="680"/>
        <end position="728"/>
    </location>
</feature>
<feature type="compositionally biased region" description="Basic and acidic residues" evidence="1">
    <location>
        <begin position="694"/>
        <end position="706"/>
    </location>
</feature>
<dbReference type="OrthoDB" id="1741306at2759"/>
<proteinExistence type="predicted"/>
<gene>
    <name evidence="2" type="ORF">F511_42857</name>
</gene>
<protein>
    <submittedName>
        <fullName evidence="2">Splicing factor 3B subunit 1-like</fullName>
    </submittedName>
</protein>
<dbReference type="EMBL" id="KV007589">
    <property type="protein sequence ID" value="KZV31278.1"/>
    <property type="molecule type" value="Genomic_DNA"/>
</dbReference>
<sequence>MDLTLETVAQAAVPIQMISVVTPPAPKRKAPKRRLQFPVGSDDEIVAKESDVVDIGEQQWEKSTVDDVDKIIEMVLTETEQMEIVMGESDMVTEHTDMCTERVLADIEHSTSVNDDDDNLDGDENEIAKEMAYFTAPKQFLKEPLRSGEGEDISGVEQPITAEGPTRIKFGLGIQIPGVSEVDPYTASLSQIAATDKGKENLVEDTIQGHQACQIFSLICADIDFLVQLLTVLGSTEDITAKEKRVLSWADTDSVLIALQRRVLIIAKYRELLLQKFIEARRHNFISGVDYWRSITRPVDSRTWELLPQRPFNDDLAPLCAFIEPVQDLASRSPFSRVVRDLWAEVCIVFVQFSLIGALRPVGTVNYCRDIVGPIVDIEEIPTVFRRVFQCVYCSPSPISTPLISSQGADPTASGVQKDTTLVATEPGVQIQPVSVTTDPTIQIAPVLGSMDQVVQMETNSEPIDRTIQFKANHNPGTPGSGILSPRHTDTIFNSPHTSTSSDSHLRFIADDIPQGDNHILLYAQNLIESFAQLRRSINHIQFEQIRQKDDGEHLKDMILMEIRSLEKKLTEILEQQDSLYRGLFKNVHQEIQIQKTALSLDILIAQRKLSTQHIAVVTGLDDIRKDVKDQKAALSTELEDRLAAVSNDLLDFCVQTQETYNNLSSQLGELVAYINRGVNERKGEGSQQPPTGDRGRSGEDSRSGGDRSGSSSSGPLRRDDISWLRGK</sequence>
<evidence type="ECO:0000313" key="3">
    <source>
        <dbReference type="Proteomes" id="UP000250235"/>
    </source>
</evidence>
<accession>A0A2Z7BGL5</accession>
<feature type="compositionally biased region" description="Basic and acidic residues" evidence="1">
    <location>
        <begin position="717"/>
        <end position="728"/>
    </location>
</feature>
<evidence type="ECO:0000313" key="2">
    <source>
        <dbReference type="EMBL" id="KZV31278.1"/>
    </source>
</evidence>
<dbReference type="Proteomes" id="UP000250235">
    <property type="component" value="Unassembled WGS sequence"/>
</dbReference>
<keyword evidence="3" id="KW-1185">Reference proteome</keyword>
<organism evidence="2 3">
    <name type="scientific">Dorcoceras hygrometricum</name>
    <dbReference type="NCBI Taxonomy" id="472368"/>
    <lineage>
        <taxon>Eukaryota</taxon>
        <taxon>Viridiplantae</taxon>
        <taxon>Streptophyta</taxon>
        <taxon>Embryophyta</taxon>
        <taxon>Tracheophyta</taxon>
        <taxon>Spermatophyta</taxon>
        <taxon>Magnoliopsida</taxon>
        <taxon>eudicotyledons</taxon>
        <taxon>Gunneridae</taxon>
        <taxon>Pentapetalae</taxon>
        <taxon>asterids</taxon>
        <taxon>lamiids</taxon>
        <taxon>Lamiales</taxon>
        <taxon>Gesneriaceae</taxon>
        <taxon>Didymocarpoideae</taxon>
        <taxon>Trichosporeae</taxon>
        <taxon>Loxocarpinae</taxon>
        <taxon>Dorcoceras</taxon>
    </lineage>
</organism>
<dbReference type="AlphaFoldDB" id="A0A2Z7BGL5"/>
<name>A0A2Z7BGL5_9LAMI</name>